<organism evidence="3 4">
    <name type="scientific">Caldimonas brevitalea</name>
    <dbReference type="NCBI Taxonomy" id="413882"/>
    <lineage>
        <taxon>Bacteria</taxon>
        <taxon>Pseudomonadati</taxon>
        <taxon>Pseudomonadota</taxon>
        <taxon>Betaproteobacteria</taxon>
        <taxon>Burkholderiales</taxon>
        <taxon>Sphaerotilaceae</taxon>
        <taxon>Caldimonas</taxon>
    </lineage>
</organism>
<feature type="transmembrane region" description="Helical" evidence="1">
    <location>
        <begin position="51"/>
        <end position="72"/>
    </location>
</feature>
<reference evidence="3 4" key="1">
    <citation type="submission" date="2015-05" db="EMBL/GenBank/DDBJ databases">
        <authorList>
            <person name="Tang B."/>
            <person name="Yu Y."/>
        </authorList>
    </citation>
    <scope>NUCLEOTIDE SEQUENCE [LARGE SCALE GENOMIC DNA]</scope>
    <source>
        <strain evidence="3 4">DSM 7029</strain>
    </source>
</reference>
<protein>
    <recommendedName>
        <fullName evidence="2">DUF2062 domain-containing protein</fullName>
    </recommendedName>
</protein>
<dbReference type="KEGG" id="pbh:AAW51_5022"/>
<proteinExistence type="predicted"/>
<feature type="transmembrane region" description="Helical" evidence="1">
    <location>
        <begin position="84"/>
        <end position="105"/>
    </location>
</feature>
<dbReference type="PANTHER" id="PTHR40547">
    <property type="entry name" value="SLL0298 PROTEIN"/>
    <property type="match status" value="1"/>
</dbReference>
<dbReference type="InterPro" id="IPR018639">
    <property type="entry name" value="DUF2062"/>
</dbReference>
<dbReference type="Proteomes" id="UP000035352">
    <property type="component" value="Chromosome"/>
</dbReference>
<dbReference type="Pfam" id="PF09835">
    <property type="entry name" value="DUF2062"/>
    <property type="match status" value="1"/>
</dbReference>
<evidence type="ECO:0000256" key="1">
    <source>
        <dbReference type="SAM" id="Phobius"/>
    </source>
</evidence>
<evidence type="ECO:0000313" key="3">
    <source>
        <dbReference type="EMBL" id="AKJ31713.1"/>
    </source>
</evidence>
<dbReference type="AlphaFoldDB" id="A0A0G3BUL8"/>
<keyword evidence="1" id="KW-0812">Transmembrane</keyword>
<dbReference type="PATRIC" id="fig|413882.6.peg.5244"/>
<feature type="domain" description="DUF2062" evidence="2">
    <location>
        <begin position="31"/>
        <end position="170"/>
    </location>
</feature>
<dbReference type="STRING" id="413882.AAW51_5022"/>
<evidence type="ECO:0000313" key="4">
    <source>
        <dbReference type="Proteomes" id="UP000035352"/>
    </source>
</evidence>
<name>A0A0G3BUL8_9BURK</name>
<keyword evidence="1" id="KW-0472">Membrane</keyword>
<keyword evidence="4" id="KW-1185">Reference proteome</keyword>
<dbReference type="EMBL" id="CP011371">
    <property type="protein sequence ID" value="AKJ31713.1"/>
    <property type="molecule type" value="Genomic_DNA"/>
</dbReference>
<feature type="transmembrane region" description="Helical" evidence="1">
    <location>
        <begin position="135"/>
        <end position="158"/>
    </location>
</feature>
<sequence length="188" mass="20586">MQAMTSMKALLARRLRNQLPQREELARSRWLRPVATHVLAPELWRMRGESVARGVAVGMFWAFIVPVAQILFATVHCVWWRANIPVAAAITFITNPLTVGGWLWLAYQVGSVLVQAPPPQLPGDGAGVIELLQAIGLPAAVGMGLFATVGAAVGYVGVKMVWRFRLSRRLKARAQQRRRGAASVSQPS</sequence>
<dbReference type="PANTHER" id="PTHR40547:SF1">
    <property type="entry name" value="SLL0298 PROTEIN"/>
    <property type="match status" value="1"/>
</dbReference>
<accession>A0A0G3BUL8</accession>
<evidence type="ECO:0000259" key="2">
    <source>
        <dbReference type="Pfam" id="PF09835"/>
    </source>
</evidence>
<keyword evidence="1" id="KW-1133">Transmembrane helix</keyword>
<gene>
    <name evidence="3" type="ORF">AAW51_5022</name>
</gene>
<dbReference type="OrthoDB" id="5296274at2"/>